<dbReference type="AlphaFoldDB" id="A0A0V8QE79"/>
<dbReference type="EMBL" id="LNAM01000158">
    <property type="protein sequence ID" value="KSV58855.1"/>
    <property type="molecule type" value="Genomic_DNA"/>
</dbReference>
<name>A0A0V8QE79_9FIRM</name>
<protein>
    <submittedName>
        <fullName evidence="1">Uncharacterized protein</fullName>
    </submittedName>
</protein>
<reference evidence="1 2" key="1">
    <citation type="submission" date="2015-11" db="EMBL/GenBank/DDBJ databases">
        <title>Butyribacter intestini gen. nov., sp. nov., a butyric acid-producing bacterium of the family Lachnospiraceae isolated from the human faeces.</title>
        <authorList>
            <person name="Zou Y."/>
            <person name="Xue W."/>
            <person name="Luo G."/>
            <person name="Lv M."/>
        </authorList>
    </citation>
    <scope>NUCLEOTIDE SEQUENCE [LARGE SCALE GENOMIC DNA]</scope>
    <source>
        <strain evidence="1 2">ACET-33324</strain>
    </source>
</reference>
<dbReference type="RefSeq" id="WP_058352894.1">
    <property type="nucleotide sequence ID" value="NZ_CABMMD010000158.1"/>
</dbReference>
<accession>A0A0V8QE79</accession>
<gene>
    <name evidence="1" type="ORF">ASU35_11180</name>
</gene>
<evidence type="ECO:0000313" key="1">
    <source>
        <dbReference type="EMBL" id="KSV58855.1"/>
    </source>
</evidence>
<sequence length="179" mass="21600">MKQINDIEEKKRIIAFYKCIYNKHPQNILCNSRIYDVWLRLWRKDFEVDGKCLKMWHQKFVESVAKHKHHAEPPAYYTEYNDLINSVTDFANANYNIKASQKENQQHCKEMLKEYRINCEKELNSLIEKINKEDLSVVHSNPNDFMKLAKYILKQNDTVLFKGNFDEMKEFILEMEKNQ</sequence>
<proteinExistence type="predicted"/>
<organism evidence="1 2">
    <name type="scientific">Acetivibrio ethanolgignens</name>
    <dbReference type="NCBI Taxonomy" id="290052"/>
    <lineage>
        <taxon>Bacteria</taxon>
        <taxon>Bacillati</taxon>
        <taxon>Bacillota</taxon>
        <taxon>Clostridia</taxon>
        <taxon>Eubacteriales</taxon>
        <taxon>Oscillospiraceae</taxon>
        <taxon>Acetivibrio</taxon>
    </lineage>
</organism>
<evidence type="ECO:0000313" key="2">
    <source>
        <dbReference type="Proteomes" id="UP000054874"/>
    </source>
</evidence>
<dbReference type="Proteomes" id="UP000054874">
    <property type="component" value="Unassembled WGS sequence"/>
</dbReference>
<comment type="caution">
    <text evidence="1">The sequence shown here is derived from an EMBL/GenBank/DDBJ whole genome shotgun (WGS) entry which is preliminary data.</text>
</comment>
<dbReference type="STRING" id="290052.ASU35_11180"/>
<keyword evidence="2" id="KW-1185">Reference proteome</keyword>